<reference evidence="1 2" key="1">
    <citation type="submission" date="2018-10" db="EMBL/GenBank/DDBJ databases">
        <title>New species genome.</title>
        <authorList>
            <person name="Li Y."/>
        </authorList>
    </citation>
    <scope>NUCLEOTIDE SEQUENCE [LARGE SCALE GENOMIC DNA]</scope>
    <source>
        <strain evidence="1 2">L6_4B</strain>
    </source>
</reference>
<sequence length="69" mass="7501">MEKSSGSDININSIKEVAARHAQLRSGVGIVIVESWMPDDVIGKLIRRSLKIATGASITVEYFALQNQS</sequence>
<organism evidence="1 2">
    <name type="scientific">Lonsdalea populi</name>
    <dbReference type="NCBI Taxonomy" id="1172565"/>
    <lineage>
        <taxon>Bacteria</taxon>
        <taxon>Pseudomonadati</taxon>
        <taxon>Pseudomonadota</taxon>
        <taxon>Gammaproteobacteria</taxon>
        <taxon>Enterobacterales</taxon>
        <taxon>Pectobacteriaceae</taxon>
        <taxon>Lonsdalea</taxon>
    </lineage>
</organism>
<gene>
    <name evidence="1" type="ORF">EC392_16390</name>
</gene>
<dbReference type="AlphaFoldDB" id="A0A3N0U6X4"/>
<dbReference type="OrthoDB" id="9910968at2"/>
<accession>A0A3N0U6X4</accession>
<protein>
    <submittedName>
        <fullName evidence="1">Uncharacterized protein</fullName>
    </submittedName>
</protein>
<name>A0A3N0U6X4_9GAMM</name>
<evidence type="ECO:0000313" key="2">
    <source>
        <dbReference type="Proteomes" id="UP000274511"/>
    </source>
</evidence>
<proteinExistence type="predicted"/>
<dbReference type="Proteomes" id="UP000274511">
    <property type="component" value="Unassembled WGS sequence"/>
</dbReference>
<dbReference type="EMBL" id="RJUJ01000028">
    <property type="protein sequence ID" value="ROH76018.1"/>
    <property type="molecule type" value="Genomic_DNA"/>
</dbReference>
<dbReference type="RefSeq" id="WP_112104477.1">
    <property type="nucleotide sequence ID" value="NZ_LUSU01000044.1"/>
</dbReference>
<evidence type="ECO:0000313" key="1">
    <source>
        <dbReference type="EMBL" id="ROH76018.1"/>
    </source>
</evidence>
<comment type="caution">
    <text evidence="1">The sequence shown here is derived from an EMBL/GenBank/DDBJ whole genome shotgun (WGS) entry which is preliminary data.</text>
</comment>